<dbReference type="Pfam" id="PF07870">
    <property type="entry name" value="DUF1657"/>
    <property type="match status" value="1"/>
</dbReference>
<sequence length="68" mass="7720">MTVLSDVKTTLATIKGIQATFSKLALVSTDEKAKAVFHECMIETEPVISDLQQRIERMMEEEIQYKNS</sequence>
<accession>A0ABW4KD31</accession>
<proteinExistence type="predicted"/>
<dbReference type="EMBL" id="JBHUEO010000002">
    <property type="protein sequence ID" value="MFD1705318.1"/>
    <property type="molecule type" value="Genomic_DNA"/>
</dbReference>
<dbReference type="InterPro" id="IPR012452">
    <property type="entry name" value="DUF1657"/>
</dbReference>
<evidence type="ECO:0000313" key="1">
    <source>
        <dbReference type="EMBL" id="MFD1705318.1"/>
    </source>
</evidence>
<dbReference type="Proteomes" id="UP001597301">
    <property type="component" value="Unassembled WGS sequence"/>
</dbReference>
<comment type="caution">
    <text evidence="1">The sequence shown here is derived from an EMBL/GenBank/DDBJ whole genome shotgun (WGS) entry which is preliminary data.</text>
</comment>
<organism evidence="1 2">
    <name type="scientific">Siminovitchia sediminis</name>
    <dbReference type="NCBI Taxonomy" id="1274353"/>
    <lineage>
        <taxon>Bacteria</taxon>
        <taxon>Bacillati</taxon>
        <taxon>Bacillota</taxon>
        <taxon>Bacilli</taxon>
        <taxon>Bacillales</taxon>
        <taxon>Bacillaceae</taxon>
        <taxon>Siminovitchia</taxon>
    </lineage>
</organism>
<dbReference type="RefSeq" id="WP_380771632.1">
    <property type="nucleotide sequence ID" value="NZ_JBHUEO010000002.1"/>
</dbReference>
<gene>
    <name evidence="1" type="ORF">ACFSCZ_00960</name>
</gene>
<keyword evidence="2" id="KW-1185">Reference proteome</keyword>
<reference evidence="2" key="1">
    <citation type="journal article" date="2019" name="Int. J. Syst. Evol. Microbiol.">
        <title>The Global Catalogue of Microorganisms (GCM) 10K type strain sequencing project: providing services to taxonomists for standard genome sequencing and annotation.</title>
        <authorList>
            <consortium name="The Broad Institute Genomics Platform"/>
            <consortium name="The Broad Institute Genome Sequencing Center for Infectious Disease"/>
            <person name="Wu L."/>
            <person name="Ma J."/>
        </authorList>
    </citation>
    <scope>NUCLEOTIDE SEQUENCE [LARGE SCALE GENOMIC DNA]</scope>
    <source>
        <strain evidence="2">CGMCC 1.12295</strain>
    </source>
</reference>
<protein>
    <submittedName>
        <fullName evidence="1">DUF1657 domain-containing protein</fullName>
    </submittedName>
</protein>
<evidence type="ECO:0000313" key="2">
    <source>
        <dbReference type="Proteomes" id="UP001597301"/>
    </source>
</evidence>
<name>A0ABW4KD31_9BACI</name>